<dbReference type="Gene3D" id="2.115.10.20">
    <property type="entry name" value="Glycosyl hydrolase domain, family 43"/>
    <property type="match status" value="1"/>
</dbReference>
<dbReference type="PANTHER" id="PTHR43301:SF3">
    <property type="entry name" value="ARABINAN ENDO-1,5-ALPHA-L-ARABINOSIDASE A-RELATED"/>
    <property type="match status" value="1"/>
</dbReference>
<organism evidence="10 11">
    <name type="scientific">Orenia metallireducens</name>
    <dbReference type="NCBI Taxonomy" id="1413210"/>
    <lineage>
        <taxon>Bacteria</taxon>
        <taxon>Bacillati</taxon>
        <taxon>Bacillota</taxon>
        <taxon>Clostridia</taxon>
        <taxon>Halanaerobiales</taxon>
        <taxon>Halobacteroidaceae</taxon>
        <taxon>Orenia</taxon>
    </lineage>
</organism>
<dbReference type="GO" id="GO:0004553">
    <property type="term" value="F:hydrolase activity, hydrolyzing O-glycosyl compounds"/>
    <property type="evidence" value="ECO:0007669"/>
    <property type="project" value="InterPro"/>
</dbReference>
<comment type="similarity">
    <text evidence="2 7">Belongs to the glycosyl hydrolase 43 family.</text>
</comment>
<evidence type="ECO:0000256" key="4">
    <source>
        <dbReference type="ARBA" id="ARBA00023295"/>
    </source>
</evidence>
<evidence type="ECO:0000256" key="1">
    <source>
        <dbReference type="ARBA" id="ARBA00004834"/>
    </source>
</evidence>
<dbReference type="InterPro" id="IPR035992">
    <property type="entry name" value="Ricin_B-like_lectins"/>
</dbReference>
<accession>A0A285I9P5</accession>
<name>A0A285I9P5_9FIRM</name>
<keyword evidence="4 7" id="KW-0326">Glycosidase</keyword>
<dbReference type="CDD" id="cd18829">
    <property type="entry name" value="GH43_BsArb43A-like"/>
    <property type="match status" value="1"/>
</dbReference>
<dbReference type="Gene3D" id="2.80.10.50">
    <property type="match status" value="1"/>
</dbReference>
<evidence type="ECO:0000313" key="10">
    <source>
        <dbReference type="EMBL" id="SNY44702.1"/>
    </source>
</evidence>
<sequence length="468" mass="51876">MIKCTGKKHYVLLAMTMLLMMAISSVALAADWSLAGDIGAHDPALTKEGNTWWLFHTGTGIPVKYSGDGVNWTQGIPIFSSDLSWWANYAPNYDPDNSVWAPDIEYYNGRWWLYYSVSEFGTRNSAIGLVSASSIATGDWREDGMVISSSQSGTSYNAIDPNLIIDSSNNPWLVFGSWSDGIHITRVDKNTMKPTGTIYSIASRYVGSTPAGLEGANITYHDGYYYLFASIDKCCKGVESDYKIVYGRSSNITGPYIDRNGIDMRDGGGTVLTASDSRYKGHGGQDVYNNLLVHHAYDANNNGAPVLRIKNLYWSNGWPTLNDGYKKGFYKLQNRNSGKYLEVASADIADGANIQQWGDTGHATQEWMLYPIGGGYYRLQNRNSLKYLEVANADTADGANIQQWENTAHATQEWQLVNVGNGYYKLINRNSGKAIEVYNLSTEDGGNVAQWTDLGGTNQQWKLIWVSY</sequence>
<evidence type="ECO:0000256" key="2">
    <source>
        <dbReference type="ARBA" id="ARBA00009865"/>
    </source>
</evidence>
<evidence type="ECO:0000256" key="3">
    <source>
        <dbReference type="ARBA" id="ARBA00022801"/>
    </source>
</evidence>
<dbReference type="Proteomes" id="UP000219573">
    <property type="component" value="Unassembled WGS sequence"/>
</dbReference>
<dbReference type="SUPFAM" id="SSF50370">
    <property type="entry name" value="Ricin B-like lectins"/>
    <property type="match status" value="1"/>
</dbReference>
<evidence type="ECO:0000256" key="6">
    <source>
        <dbReference type="PIRSR" id="PIRSR606710-2"/>
    </source>
</evidence>
<feature type="active site" description="Proton donor" evidence="5">
    <location>
        <position position="214"/>
    </location>
</feature>
<dbReference type="SUPFAM" id="SSF75005">
    <property type="entry name" value="Arabinanase/levansucrase/invertase"/>
    <property type="match status" value="1"/>
</dbReference>
<feature type="chain" id="PRO_5012447983" evidence="8">
    <location>
        <begin position="30"/>
        <end position="468"/>
    </location>
</feature>
<dbReference type="InterPro" id="IPR050727">
    <property type="entry name" value="GH43_arabinanases"/>
</dbReference>
<dbReference type="Pfam" id="PF14200">
    <property type="entry name" value="RicinB_lectin_2"/>
    <property type="match status" value="2"/>
</dbReference>
<evidence type="ECO:0000259" key="9">
    <source>
        <dbReference type="SMART" id="SM00458"/>
    </source>
</evidence>
<comment type="pathway">
    <text evidence="1">Glycan metabolism; L-arabinan degradation.</text>
</comment>
<dbReference type="GO" id="GO:0005975">
    <property type="term" value="P:carbohydrate metabolic process"/>
    <property type="evidence" value="ECO:0007669"/>
    <property type="project" value="InterPro"/>
</dbReference>
<reference evidence="11" key="1">
    <citation type="submission" date="2017-09" db="EMBL/GenBank/DDBJ databases">
        <authorList>
            <person name="Varghese N."/>
            <person name="Submissions S."/>
        </authorList>
    </citation>
    <scope>NUCLEOTIDE SEQUENCE [LARGE SCALE GENOMIC DNA]</scope>
    <source>
        <strain evidence="11">MSL47</strain>
    </source>
</reference>
<proteinExistence type="inferred from homology"/>
<feature type="site" description="Important for catalytic activity, responsible for pKa modulation of the active site Glu and correct orientation of both the proton donor and substrate" evidence="6">
    <location>
        <position position="160"/>
    </location>
</feature>
<keyword evidence="3 7" id="KW-0378">Hydrolase</keyword>
<feature type="active site" description="Proton acceptor" evidence="5">
    <location>
        <position position="42"/>
    </location>
</feature>
<evidence type="ECO:0000256" key="5">
    <source>
        <dbReference type="PIRSR" id="PIRSR606710-1"/>
    </source>
</evidence>
<feature type="signal peptide" evidence="8">
    <location>
        <begin position="1"/>
        <end position="29"/>
    </location>
</feature>
<dbReference type="Pfam" id="PF04616">
    <property type="entry name" value="Glyco_hydro_43"/>
    <property type="match status" value="1"/>
</dbReference>
<dbReference type="AlphaFoldDB" id="A0A285I9P5"/>
<evidence type="ECO:0000313" key="11">
    <source>
        <dbReference type="Proteomes" id="UP000219573"/>
    </source>
</evidence>
<dbReference type="PROSITE" id="PS50231">
    <property type="entry name" value="RICIN_B_LECTIN"/>
    <property type="match status" value="1"/>
</dbReference>
<dbReference type="SMART" id="SM00458">
    <property type="entry name" value="RICIN"/>
    <property type="match status" value="1"/>
</dbReference>
<evidence type="ECO:0000256" key="8">
    <source>
        <dbReference type="SAM" id="SignalP"/>
    </source>
</evidence>
<evidence type="ECO:0000256" key="7">
    <source>
        <dbReference type="RuleBase" id="RU361187"/>
    </source>
</evidence>
<dbReference type="InterPro" id="IPR006710">
    <property type="entry name" value="Glyco_hydro_43"/>
</dbReference>
<keyword evidence="8" id="KW-0732">Signal</keyword>
<dbReference type="InterPro" id="IPR000772">
    <property type="entry name" value="Ricin_B_lectin"/>
</dbReference>
<dbReference type="InterPro" id="IPR023296">
    <property type="entry name" value="Glyco_hydro_beta-prop_sf"/>
</dbReference>
<gene>
    <name evidence="10" type="ORF">SAMN06265827_1353</name>
</gene>
<keyword evidence="11" id="KW-1185">Reference proteome</keyword>
<dbReference type="OrthoDB" id="9801455at2"/>
<dbReference type="PANTHER" id="PTHR43301">
    <property type="entry name" value="ARABINAN ENDO-1,5-ALPHA-L-ARABINOSIDASE"/>
    <property type="match status" value="1"/>
</dbReference>
<protein>
    <submittedName>
        <fullName evidence="10">Arabinan endo-1,5-alpha-L-arabinosidase</fullName>
    </submittedName>
</protein>
<feature type="domain" description="Ricin B lectin" evidence="9">
    <location>
        <begin position="327"/>
        <end position="464"/>
    </location>
</feature>
<dbReference type="EMBL" id="OBDZ01000035">
    <property type="protein sequence ID" value="SNY44702.1"/>
    <property type="molecule type" value="Genomic_DNA"/>
</dbReference>